<dbReference type="EMBL" id="AP023354">
    <property type="protein sequence ID" value="BCJ26247.1"/>
    <property type="molecule type" value="Genomic_DNA"/>
</dbReference>
<keyword evidence="2 6" id="KW-0479">Metal-binding</keyword>
<dbReference type="KEGG" id="aser:Asera_03550"/>
<evidence type="ECO:0000256" key="4">
    <source>
        <dbReference type="ARBA" id="ARBA00022917"/>
    </source>
</evidence>
<dbReference type="GO" id="GO:0006412">
    <property type="term" value="P:translation"/>
    <property type="evidence" value="ECO:0007669"/>
    <property type="project" value="UniProtKB-UniRule"/>
</dbReference>
<keyword evidence="8" id="KW-1185">Reference proteome</keyword>
<dbReference type="NCBIfam" id="TIGR00079">
    <property type="entry name" value="pept_deformyl"/>
    <property type="match status" value="1"/>
</dbReference>
<dbReference type="OrthoDB" id="9804313at2"/>
<dbReference type="PANTHER" id="PTHR10458">
    <property type="entry name" value="PEPTIDE DEFORMYLASE"/>
    <property type="match status" value="1"/>
</dbReference>
<dbReference type="InterPro" id="IPR023635">
    <property type="entry name" value="Peptide_deformylase"/>
</dbReference>
<evidence type="ECO:0000256" key="2">
    <source>
        <dbReference type="ARBA" id="ARBA00022723"/>
    </source>
</evidence>
<feature type="binding site" evidence="6">
    <location>
        <position position="147"/>
    </location>
    <ligand>
        <name>Fe cation</name>
        <dbReference type="ChEBI" id="CHEBI:24875"/>
    </ligand>
</feature>
<keyword evidence="3 6" id="KW-0378">Hydrolase</keyword>
<dbReference type="GO" id="GO:0042586">
    <property type="term" value="F:peptide deformylase activity"/>
    <property type="evidence" value="ECO:0007669"/>
    <property type="project" value="UniProtKB-UniRule"/>
</dbReference>
<evidence type="ECO:0000256" key="1">
    <source>
        <dbReference type="ARBA" id="ARBA00010759"/>
    </source>
</evidence>
<dbReference type="HAMAP" id="MF_00163">
    <property type="entry name" value="Pep_deformylase"/>
    <property type="match status" value="1"/>
</dbReference>
<dbReference type="Pfam" id="PF01327">
    <property type="entry name" value="Pep_deformylase"/>
    <property type="match status" value="1"/>
</dbReference>
<dbReference type="FunFam" id="3.90.45.10:FF:000004">
    <property type="entry name" value="Peptide deformylase"/>
    <property type="match status" value="1"/>
</dbReference>
<dbReference type="PRINTS" id="PR01576">
    <property type="entry name" value="PDEFORMYLASE"/>
</dbReference>
<evidence type="ECO:0000313" key="7">
    <source>
        <dbReference type="EMBL" id="BCJ26247.1"/>
    </source>
</evidence>
<dbReference type="GO" id="GO:0046872">
    <property type="term" value="F:metal ion binding"/>
    <property type="evidence" value="ECO:0007669"/>
    <property type="project" value="UniProtKB-KW"/>
</dbReference>
<feature type="binding site" evidence="6">
    <location>
        <position position="143"/>
    </location>
    <ligand>
        <name>Fe cation</name>
        <dbReference type="ChEBI" id="CHEBI:24875"/>
    </ligand>
</feature>
<dbReference type="EC" id="3.5.1.88" evidence="6"/>
<organism evidence="7 8">
    <name type="scientific">Actinocatenispora sera</name>
    <dbReference type="NCBI Taxonomy" id="390989"/>
    <lineage>
        <taxon>Bacteria</taxon>
        <taxon>Bacillati</taxon>
        <taxon>Actinomycetota</taxon>
        <taxon>Actinomycetes</taxon>
        <taxon>Micromonosporales</taxon>
        <taxon>Micromonosporaceae</taxon>
        <taxon>Actinocatenispora</taxon>
    </lineage>
</organism>
<keyword evidence="4 6" id="KW-0648">Protein biosynthesis</keyword>
<dbReference type="Gene3D" id="3.90.45.10">
    <property type="entry name" value="Peptide deformylase"/>
    <property type="match status" value="1"/>
</dbReference>
<accession>A0A810KTR5</accession>
<evidence type="ECO:0000256" key="3">
    <source>
        <dbReference type="ARBA" id="ARBA00022801"/>
    </source>
</evidence>
<evidence type="ECO:0000256" key="5">
    <source>
        <dbReference type="ARBA" id="ARBA00023004"/>
    </source>
</evidence>
<dbReference type="RefSeq" id="WP_035298839.1">
    <property type="nucleotide sequence ID" value="NZ_JBFALH010000002.1"/>
</dbReference>
<gene>
    <name evidence="7" type="primary">def4</name>
    <name evidence="6" type="synonym">def</name>
    <name evidence="7" type="ORF">Asera_03550</name>
</gene>
<dbReference type="NCBIfam" id="NF001159">
    <property type="entry name" value="PRK00150.1-3"/>
    <property type="match status" value="1"/>
</dbReference>
<feature type="active site" evidence="6">
    <location>
        <position position="144"/>
    </location>
</feature>
<comment type="similarity">
    <text evidence="1 6">Belongs to the polypeptide deformylase family.</text>
</comment>
<protein>
    <recommendedName>
        <fullName evidence="6">Peptide deformylase</fullName>
        <shortName evidence="6">PDF</shortName>
        <ecNumber evidence="6">3.5.1.88</ecNumber>
    </recommendedName>
    <alternativeName>
        <fullName evidence="6">Polypeptide deformylase</fullName>
    </alternativeName>
</protein>
<dbReference type="CDD" id="cd00487">
    <property type="entry name" value="Pep_deformylase"/>
    <property type="match status" value="1"/>
</dbReference>
<reference evidence="7" key="1">
    <citation type="submission" date="2020-08" db="EMBL/GenBank/DDBJ databases">
        <title>Whole genome shotgun sequence of Actinocatenispora sera NBRC 101916.</title>
        <authorList>
            <person name="Komaki H."/>
            <person name="Tamura T."/>
        </authorList>
    </citation>
    <scope>NUCLEOTIDE SEQUENCE</scope>
    <source>
        <strain evidence="7">NBRC 101916</strain>
    </source>
</reference>
<name>A0A810KTR5_9ACTN</name>
<comment type="catalytic activity">
    <reaction evidence="6">
        <text>N-terminal N-formyl-L-methionyl-[peptide] + H2O = N-terminal L-methionyl-[peptide] + formate</text>
        <dbReference type="Rhea" id="RHEA:24420"/>
        <dbReference type="Rhea" id="RHEA-COMP:10639"/>
        <dbReference type="Rhea" id="RHEA-COMP:10640"/>
        <dbReference type="ChEBI" id="CHEBI:15377"/>
        <dbReference type="ChEBI" id="CHEBI:15740"/>
        <dbReference type="ChEBI" id="CHEBI:49298"/>
        <dbReference type="ChEBI" id="CHEBI:64731"/>
        <dbReference type="EC" id="3.5.1.88"/>
    </reaction>
</comment>
<comment type="function">
    <text evidence="6">Removes the formyl group from the N-terminal Met of newly synthesized proteins. Requires at least a dipeptide for an efficient rate of reaction. N-terminal L-methionine is a prerequisite for activity but the enzyme has broad specificity at other positions.</text>
</comment>
<dbReference type="AlphaFoldDB" id="A0A810KTR5"/>
<dbReference type="PANTHER" id="PTHR10458:SF2">
    <property type="entry name" value="PEPTIDE DEFORMYLASE, MITOCHONDRIAL"/>
    <property type="match status" value="1"/>
</dbReference>
<evidence type="ECO:0000256" key="6">
    <source>
        <dbReference type="HAMAP-Rule" id="MF_00163"/>
    </source>
</evidence>
<dbReference type="SUPFAM" id="SSF56420">
    <property type="entry name" value="Peptide deformylase"/>
    <property type="match status" value="1"/>
</dbReference>
<dbReference type="Proteomes" id="UP000680750">
    <property type="component" value="Chromosome"/>
</dbReference>
<dbReference type="PIRSF" id="PIRSF004749">
    <property type="entry name" value="Pep_def"/>
    <property type="match status" value="1"/>
</dbReference>
<keyword evidence="5 6" id="KW-0408">Iron</keyword>
<feature type="binding site" evidence="6">
    <location>
        <position position="101"/>
    </location>
    <ligand>
        <name>Fe cation</name>
        <dbReference type="ChEBI" id="CHEBI:24875"/>
    </ligand>
</feature>
<comment type="cofactor">
    <cofactor evidence="6">
        <name>Fe(2+)</name>
        <dbReference type="ChEBI" id="CHEBI:29033"/>
    </cofactor>
    <text evidence="6">Binds 1 Fe(2+) ion.</text>
</comment>
<proteinExistence type="inferred from homology"/>
<sequence length="178" mass="19260">MGSTTGTARPIVVYGTPVLHRPCRPVTEFDDDLRALIDDMFASMYEADGVGLAANQIAVDARVFVFDCPDADDVNQVGHVVNPTLILPDLPRELDDDSEGCLSVPGQHADLARPALASVTGFTMTGEPVRYDGTGMLARCFQHETDHLDGTVYVDRLPKRIRKKVLKAAGLPTEAPAR</sequence>
<dbReference type="InterPro" id="IPR036821">
    <property type="entry name" value="Peptide_deformylase_sf"/>
</dbReference>
<evidence type="ECO:0000313" key="8">
    <source>
        <dbReference type="Proteomes" id="UP000680750"/>
    </source>
</evidence>